<dbReference type="Gene3D" id="3.40.50.1970">
    <property type="match status" value="1"/>
</dbReference>
<comment type="similarity">
    <text evidence="1">Belongs to the iron-containing alcohol dehydrogenase family.</text>
</comment>
<feature type="domain" description="Alcohol dehydrogenase iron-type/glycerol dehydrogenase GldA" evidence="3">
    <location>
        <begin position="13"/>
        <end position="183"/>
    </location>
</feature>
<keyword evidence="5" id="KW-1185">Reference proteome</keyword>
<name>A0ABX0H188_9ACTN</name>
<dbReference type="PANTHER" id="PTHR11496:SF102">
    <property type="entry name" value="ALCOHOL DEHYDROGENASE 4"/>
    <property type="match status" value="1"/>
</dbReference>
<gene>
    <name evidence="4" type="ORF">G9H71_17555</name>
</gene>
<dbReference type="InterPro" id="IPR001670">
    <property type="entry name" value="ADH_Fe/GldA"/>
</dbReference>
<proteinExistence type="inferred from homology"/>
<reference evidence="4 5" key="1">
    <citation type="submission" date="2020-03" db="EMBL/GenBank/DDBJ databases">
        <title>Two novel Motilibacter sp.</title>
        <authorList>
            <person name="Liu S."/>
        </authorList>
    </citation>
    <scope>NUCLEOTIDE SEQUENCE [LARGE SCALE GENOMIC DNA]</scope>
    <source>
        <strain evidence="4 5">E257</strain>
    </source>
</reference>
<dbReference type="Proteomes" id="UP000800981">
    <property type="component" value="Unassembled WGS sequence"/>
</dbReference>
<evidence type="ECO:0000313" key="5">
    <source>
        <dbReference type="Proteomes" id="UP000800981"/>
    </source>
</evidence>
<evidence type="ECO:0000259" key="3">
    <source>
        <dbReference type="Pfam" id="PF00465"/>
    </source>
</evidence>
<comment type="caution">
    <text evidence="4">The sequence shown here is derived from an EMBL/GenBank/DDBJ whole genome shotgun (WGS) entry which is preliminary data.</text>
</comment>
<evidence type="ECO:0000256" key="2">
    <source>
        <dbReference type="ARBA" id="ARBA00023002"/>
    </source>
</evidence>
<dbReference type="PANTHER" id="PTHR11496">
    <property type="entry name" value="ALCOHOL DEHYDROGENASE"/>
    <property type="match status" value="1"/>
</dbReference>
<protein>
    <submittedName>
        <fullName evidence="4">Iron-containing alcohol dehydrogenase</fullName>
    </submittedName>
</protein>
<dbReference type="SUPFAM" id="SSF56796">
    <property type="entry name" value="Dehydroquinate synthase-like"/>
    <property type="match status" value="1"/>
</dbReference>
<dbReference type="RefSeq" id="WP_166284090.1">
    <property type="nucleotide sequence ID" value="NZ_JAANNP010000039.1"/>
</dbReference>
<dbReference type="Pfam" id="PF00465">
    <property type="entry name" value="Fe-ADH"/>
    <property type="match status" value="1"/>
</dbReference>
<dbReference type="InterPro" id="IPR039697">
    <property type="entry name" value="Alcohol_dehydrogenase_Fe"/>
</dbReference>
<organism evidence="4 5">
    <name type="scientific">Motilibacter deserti</name>
    <dbReference type="NCBI Taxonomy" id="2714956"/>
    <lineage>
        <taxon>Bacteria</taxon>
        <taxon>Bacillati</taxon>
        <taxon>Actinomycetota</taxon>
        <taxon>Actinomycetes</taxon>
        <taxon>Motilibacterales</taxon>
        <taxon>Motilibacteraceae</taxon>
        <taxon>Motilibacter</taxon>
    </lineage>
</organism>
<evidence type="ECO:0000256" key="1">
    <source>
        <dbReference type="ARBA" id="ARBA00007358"/>
    </source>
</evidence>
<sequence>MSAQPVQWAASTRWWSGDRAVEQCVRALPPVPRTVLLVDAGMAATTAGEALVARVRRELMRAEHPVDEHVHQAGATTVEAVRDTAARWQESEVGRVVAVGGGSTLDLAVLGTLPPALLDGPAWRSRCGLVALPAARPTAGRVLVPTTLGTGAEVSTSACCERGDGKVLVVGAALRGDEAVVDPAATDGLPASLCGEAGIEVLARLLVPFAGPGSDTGAPVHHADEHVLADLRALARPLAQVADALAVGAEVGRVARLGLATVGAHSHLGWGHLGRSPFASPVWYVATELAAELGVSKVRATAALLPVWARAVVGGDGRWGSAARLRRAWEPFATTLADAPSVHPPLPAEPVDGLQEMVSRLVPTLAPVWGTHVGDAVADRCARRWGGGLPMLAGLDTYAVAALVEEALAASANGPSALDLRELSCST</sequence>
<keyword evidence="2" id="KW-0560">Oxidoreductase</keyword>
<accession>A0ABX0H188</accession>
<evidence type="ECO:0000313" key="4">
    <source>
        <dbReference type="EMBL" id="NHC15590.1"/>
    </source>
</evidence>
<dbReference type="EMBL" id="JAANNP010000039">
    <property type="protein sequence ID" value="NHC15590.1"/>
    <property type="molecule type" value="Genomic_DNA"/>
</dbReference>